<name>A0A2T9YKU9_9FUNG</name>
<dbReference type="EMBL" id="MBFR01000144">
    <property type="protein sequence ID" value="PVU92939.1"/>
    <property type="molecule type" value="Genomic_DNA"/>
</dbReference>
<evidence type="ECO:0000313" key="3">
    <source>
        <dbReference type="Proteomes" id="UP000245383"/>
    </source>
</evidence>
<gene>
    <name evidence="2" type="ORF">BB561_003542</name>
</gene>
<protein>
    <recommendedName>
        <fullName evidence="4">Carbohydrate-binding module family 19 domain-containing protein</fullName>
    </recommendedName>
</protein>
<proteinExistence type="predicted"/>
<comment type="caution">
    <text evidence="2">The sequence shown here is derived from an EMBL/GenBank/DDBJ whole genome shotgun (WGS) entry which is preliminary data.</text>
</comment>
<keyword evidence="1" id="KW-0732">Signal</keyword>
<dbReference type="AlphaFoldDB" id="A0A2T9YKU9"/>
<keyword evidence="3" id="KW-1185">Reference proteome</keyword>
<accession>A0A2T9YKU9</accession>
<feature type="signal peptide" evidence="1">
    <location>
        <begin position="1"/>
        <end position="24"/>
    </location>
</feature>
<dbReference type="Proteomes" id="UP000245383">
    <property type="component" value="Unassembled WGS sequence"/>
</dbReference>
<sequence>MFKSLLKVGFFYAVVAAAVSKISADTNTGATSVIVADIDCEEVPCYNGNFTCLGRNSLSYYQCSNGNYILRSCNPGTVCIPSSPGEIHCGYPSIN</sequence>
<evidence type="ECO:0008006" key="4">
    <source>
        <dbReference type="Google" id="ProtNLM"/>
    </source>
</evidence>
<evidence type="ECO:0000313" key="2">
    <source>
        <dbReference type="EMBL" id="PVU92939.1"/>
    </source>
</evidence>
<evidence type="ECO:0000256" key="1">
    <source>
        <dbReference type="SAM" id="SignalP"/>
    </source>
</evidence>
<organism evidence="2 3">
    <name type="scientific">Smittium simulii</name>
    <dbReference type="NCBI Taxonomy" id="133385"/>
    <lineage>
        <taxon>Eukaryota</taxon>
        <taxon>Fungi</taxon>
        <taxon>Fungi incertae sedis</taxon>
        <taxon>Zoopagomycota</taxon>
        <taxon>Kickxellomycotina</taxon>
        <taxon>Harpellomycetes</taxon>
        <taxon>Harpellales</taxon>
        <taxon>Legeriomycetaceae</taxon>
        <taxon>Smittium</taxon>
    </lineage>
</organism>
<reference evidence="2 3" key="1">
    <citation type="journal article" date="2018" name="MBio">
        <title>Comparative Genomics Reveals the Core Gene Toolbox for the Fungus-Insect Symbiosis.</title>
        <authorList>
            <person name="Wang Y."/>
            <person name="Stata M."/>
            <person name="Wang W."/>
            <person name="Stajich J.E."/>
            <person name="White M.M."/>
            <person name="Moncalvo J.M."/>
        </authorList>
    </citation>
    <scope>NUCLEOTIDE SEQUENCE [LARGE SCALE GENOMIC DNA]</scope>
    <source>
        <strain evidence="2 3">SWE-8-4</strain>
    </source>
</reference>
<feature type="chain" id="PRO_5015564172" description="Carbohydrate-binding module family 19 domain-containing protein" evidence="1">
    <location>
        <begin position="25"/>
        <end position="95"/>
    </location>
</feature>
<dbReference type="OrthoDB" id="6020543at2759"/>